<evidence type="ECO:0000256" key="3">
    <source>
        <dbReference type="ARBA" id="ARBA00007275"/>
    </source>
</evidence>
<dbReference type="InterPro" id="IPR015797">
    <property type="entry name" value="NUDIX_hydrolase-like_dom_sf"/>
</dbReference>
<evidence type="ECO:0000256" key="1">
    <source>
        <dbReference type="ARBA" id="ARBA00000847"/>
    </source>
</evidence>
<organism evidence="9 10">
    <name type="scientific">Nitrosospira multiformis</name>
    <dbReference type="NCBI Taxonomy" id="1231"/>
    <lineage>
        <taxon>Bacteria</taxon>
        <taxon>Pseudomonadati</taxon>
        <taxon>Pseudomonadota</taxon>
        <taxon>Betaproteobacteria</taxon>
        <taxon>Nitrosomonadales</taxon>
        <taxon>Nitrosomonadaceae</taxon>
        <taxon>Nitrosospira</taxon>
    </lineage>
</organism>
<gene>
    <name evidence="9" type="ORF">SAMN05216402_3148</name>
</gene>
<dbReference type="Proteomes" id="UP000183471">
    <property type="component" value="Unassembled WGS sequence"/>
</dbReference>
<proteinExistence type="inferred from homology"/>
<comment type="similarity">
    <text evidence="3">Belongs to the Nudix hydrolase family. NudK subfamily.</text>
</comment>
<dbReference type="InterPro" id="IPR020084">
    <property type="entry name" value="NUDIX_hydrolase_CS"/>
</dbReference>
<dbReference type="InterPro" id="IPR000086">
    <property type="entry name" value="NUDIX_hydrolase_dom"/>
</dbReference>
<accession>A0ABY0TKW0</accession>
<evidence type="ECO:0000256" key="2">
    <source>
        <dbReference type="ARBA" id="ARBA00001946"/>
    </source>
</evidence>
<evidence type="ECO:0000256" key="4">
    <source>
        <dbReference type="ARBA" id="ARBA00016377"/>
    </source>
</evidence>
<comment type="caution">
    <text evidence="9">The sequence shown here is derived from an EMBL/GenBank/DDBJ whole genome shotgun (WGS) entry which is preliminary data.</text>
</comment>
<dbReference type="PROSITE" id="PS51462">
    <property type="entry name" value="NUDIX"/>
    <property type="match status" value="1"/>
</dbReference>
<evidence type="ECO:0000313" key="9">
    <source>
        <dbReference type="EMBL" id="SDQ99069.1"/>
    </source>
</evidence>
<feature type="domain" description="Nudix hydrolase" evidence="8">
    <location>
        <begin position="77"/>
        <end position="204"/>
    </location>
</feature>
<evidence type="ECO:0000256" key="6">
    <source>
        <dbReference type="ARBA" id="ARBA00032162"/>
    </source>
</evidence>
<dbReference type="PANTHER" id="PTHR11839:SF18">
    <property type="entry name" value="NUDIX HYDROLASE DOMAIN-CONTAINING PROTEIN"/>
    <property type="match status" value="1"/>
</dbReference>
<evidence type="ECO:0000313" key="10">
    <source>
        <dbReference type="Proteomes" id="UP000183471"/>
    </source>
</evidence>
<protein>
    <recommendedName>
        <fullName evidence="4">GDP-mannose pyrophosphatase</fullName>
    </recommendedName>
    <alternativeName>
        <fullName evidence="6">GDP-mannose hydrolase</fullName>
    </alternativeName>
    <alternativeName>
        <fullName evidence="7">GDPMK</fullName>
    </alternativeName>
</protein>
<dbReference type="EMBL" id="FNKY01000001">
    <property type="protein sequence ID" value="SDQ99069.1"/>
    <property type="molecule type" value="Genomic_DNA"/>
</dbReference>
<evidence type="ECO:0000256" key="5">
    <source>
        <dbReference type="ARBA" id="ARBA00022801"/>
    </source>
</evidence>
<sequence>MIVFGRAGFSLCTLQHNMNRLYDSSRSIPYLMPKPPMDLTETPINSRKVFDGELLHVYQDQARLPDGKVKVREYITHPGAVVIIPLLDNGELVLERQHRYPLHRDFYELPAGKIDPGEDPLLCAQRELLEETGYTAASWRYLATLHPCIGYSDERLIYYFAQELSFQGANLDEGEHLEIFTLTLATALEWVKTGKITDNKSVSGLFWAEKVLREEW</sequence>
<evidence type="ECO:0000256" key="7">
    <source>
        <dbReference type="ARBA" id="ARBA00032272"/>
    </source>
</evidence>
<reference evidence="9 10" key="1">
    <citation type="submission" date="2016-10" db="EMBL/GenBank/DDBJ databases">
        <authorList>
            <person name="Varghese N."/>
            <person name="Submissions S."/>
        </authorList>
    </citation>
    <scope>NUCLEOTIDE SEQUENCE [LARGE SCALE GENOMIC DNA]</scope>
    <source>
        <strain evidence="9 10">Nl1</strain>
    </source>
</reference>
<dbReference type="Pfam" id="PF00293">
    <property type="entry name" value="NUDIX"/>
    <property type="match status" value="1"/>
</dbReference>
<evidence type="ECO:0000259" key="8">
    <source>
        <dbReference type="PROSITE" id="PS51462"/>
    </source>
</evidence>
<comment type="catalytic activity">
    <reaction evidence="1">
        <text>GDP-alpha-D-mannose + H2O = alpha-D-mannose 1-phosphate + GMP + 2 H(+)</text>
        <dbReference type="Rhea" id="RHEA:27978"/>
        <dbReference type="ChEBI" id="CHEBI:15377"/>
        <dbReference type="ChEBI" id="CHEBI:15378"/>
        <dbReference type="ChEBI" id="CHEBI:57527"/>
        <dbReference type="ChEBI" id="CHEBI:58115"/>
        <dbReference type="ChEBI" id="CHEBI:58409"/>
    </reaction>
</comment>
<dbReference type="PANTHER" id="PTHR11839">
    <property type="entry name" value="UDP/ADP-SUGAR PYROPHOSPHATASE"/>
    <property type="match status" value="1"/>
</dbReference>
<dbReference type="Gene3D" id="3.90.79.10">
    <property type="entry name" value="Nucleoside Triphosphate Pyrophosphohydrolase"/>
    <property type="match status" value="1"/>
</dbReference>
<name>A0ABY0TKW0_9PROT</name>
<dbReference type="SUPFAM" id="SSF55811">
    <property type="entry name" value="Nudix"/>
    <property type="match status" value="1"/>
</dbReference>
<comment type="cofactor">
    <cofactor evidence="2">
        <name>Mg(2+)</name>
        <dbReference type="ChEBI" id="CHEBI:18420"/>
    </cofactor>
</comment>
<keyword evidence="10" id="KW-1185">Reference proteome</keyword>
<dbReference type="PROSITE" id="PS00893">
    <property type="entry name" value="NUDIX_BOX"/>
    <property type="match status" value="1"/>
</dbReference>
<keyword evidence="5" id="KW-0378">Hydrolase</keyword>